<dbReference type="GO" id="GO:0003955">
    <property type="term" value="F:NAD(P)H dehydrogenase (quinone) activity"/>
    <property type="evidence" value="ECO:0007669"/>
    <property type="project" value="TreeGrafter"/>
</dbReference>
<dbReference type="Gene3D" id="3.40.50.360">
    <property type="match status" value="1"/>
</dbReference>
<dbReference type="GeneID" id="94839737"/>
<protein>
    <submittedName>
        <fullName evidence="4">Flavodoxin-like fold family protein</fullName>
    </submittedName>
</protein>
<dbReference type="RefSeq" id="XP_068358721.1">
    <property type="nucleotide sequence ID" value="XM_068505033.1"/>
</dbReference>
<evidence type="ECO:0000259" key="3">
    <source>
        <dbReference type="Pfam" id="PF02525"/>
    </source>
</evidence>
<dbReference type="OrthoDB" id="26889at2759"/>
<evidence type="ECO:0000313" key="5">
    <source>
        <dbReference type="Proteomes" id="UP000179807"/>
    </source>
</evidence>
<sequence length="243" mass="27666">MRVLILVAHGSFDGKSNSHRLAHAAQDALTAAGHEARVVDLAKAGFNTAASMDDCIKINESAPRFEYISNCANPENLKPNVLEQQENIKWCTHVIVCAPIWFHTLPSTFFCYYERVFTSNFAFDDEHTLARGFFTDKKVMICATAGGSKIYFSRESHFPLEATLYPVHVGHFYYSGFQIMRSQCFYETWGDLSDEIMEKWKKAVLNIDKRPILPIQPRGHTESDIEVFARLPDYSLDDAINQQ</sequence>
<dbReference type="PANTHER" id="PTHR10204:SF34">
    <property type="entry name" value="NAD(P)H DEHYDROGENASE [QUINONE] 1 ISOFORM 1"/>
    <property type="match status" value="1"/>
</dbReference>
<dbReference type="Proteomes" id="UP000179807">
    <property type="component" value="Unassembled WGS sequence"/>
</dbReference>
<comment type="caution">
    <text evidence="4">The sequence shown here is derived from an EMBL/GenBank/DDBJ whole genome shotgun (WGS) entry which is preliminary data.</text>
</comment>
<dbReference type="InterPro" id="IPR051545">
    <property type="entry name" value="NAD(P)H_dehydrogenase_qn"/>
</dbReference>
<gene>
    <name evidence="4" type="ORF">TRFO_26580</name>
</gene>
<name>A0A1J4K2B2_9EUKA</name>
<keyword evidence="5" id="KW-1185">Reference proteome</keyword>
<feature type="domain" description="Flavodoxin-like fold" evidence="3">
    <location>
        <begin position="1"/>
        <end position="202"/>
    </location>
</feature>
<evidence type="ECO:0000256" key="2">
    <source>
        <dbReference type="ARBA" id="ARBA00023002"/>
    </source>
</evidence>
<keyword evidence="2" id="KW-0560">Oxidoreductase</keyword>
<reference evidence="4" key="1">
    <citation type="submission" date="2016-10" db="EMBL/GenBank/DDBJ databases">
        <authorList>
            <person name="Benchimol M."/>
            <person name="Almeida L.G."/>
            <person name="Vasconcelos A.T."/>
            <person name="Perreira-Neves A."/>
            <person name="Rosa I.A."/>
            <person name="Tasca T."/>
            <person name="Bogo M.R."/>
            <person name="de Souza W."/>
        </authorList>
    </citation>
    <scope>NUCLEOTIDE SEQUENCE [LARGE SCALE GENOMIC DNA]</scope>
    <source>
        <strain evidence="4">K</strain>
    </source>
</reference>
<evidence type="ECO:0000313" key="4">
    <source>
        <dbReference type="EMBL" id="OHT05585.1"/>
    </source>
</evidence>
<comment type="similarity">
    <text evidence="1">Belongs to the NAD(P)H dehydrogenase (quinone) family.</text>
</comment>
<dbReference type="VEuPathDB" id="TrichDB:TRFO_26580"/>
<proteinExistence type="inferred from homology"/>
<dbReference type="EMBL" id="MLAK01000752">
    <property type="protein sequence ID" value="OHT05585.1"/>
    <property type="molecule type" value="Genomic_DNA"/>
</dbReference>
<dbReference type="InterPro" id="IPR003680">
    <property type="entry name" value="Flavodoxin_fold"/>
</dbReference>
<dbReference type="GO" id="GO:0005829">
    <property type="term" value="C:cytosol"/>
    <property type="evidence" value="ECO:0007669"/>
    <property type="project" value="TreeGrafter"/>
</dbReference>
<accession>A0A1J4K2B2</accession>
<dbReference type="AlphaFoldDB" id="A0A1J4K2B2"/>
<dbReference type="SUPFAM" id="SSF52218">
    <property type="entry name" value="Flavoproteins"/>
    <property type="match status" value="1"/>
</dbReference>
<dbReference type="Pfam" id="PF02525">
    <property type="entry name" value="Flavodoxin_2"/>
    <property type="match status" value="1"/>
</dbReference>
<evidence type="ECO:0000256" key="1">
    <source>
        <dbReference type="ARBA" id="ARBA00006252"/>
    </source>
</evidence>
<dbReference type="PANTHER" id="PTHR10204">
    <property type="entry name" value="NAD P H OXIDOREDUCTASE-RELATED"/>
    <property type="match status" value="1"/>
</dbReference>
<organism evidence="4 5">
    <name type="scientific">Tritrichomonas foetus</name>
    <dbReference type="NCBI Taxonomy" id="1144522"/>
    <lineage>
        <taxon>Eukaryota</taxon>
        <taxon>Metamonada</taxon>
        <taxon>Parabasalia</taxon>
        <taxon>Tritrichomonadida</taxon>
        <taxon>Tritrichomonadidae</taxon>
        <taxon>Tritrichomonas</taxon>
    </lineage>
</organism>
<dbReference type="InterPro" id="IPR029039">
    <property type="entry name" value="Flavoprotein-like_sf"/>
</dbReference>